<gene>
    <name evidence="1" type="ORF">MENT_LOCUS4072</name>
</gene>
<proteinExistence type="predicted"/>
<evidence type="ECO:0000313" key="1">
    <source>
        <dbReference type="EMBL" id="CAD2133538.1"/>
    </source>
</evidence>
<comment type="caution">
    <text evidence="1">The sequence shown here is derived from an EMBL/GenBank/DDBJ whole genome shotgun (WGS) entry which is preliminary data.</text>
</comment>
<dbReference type="Proteomes" id="UP000580250">
    <property type="component" value="Unassembled WGS sequence"/>
</dbReference>
<dbReference type="EMBL" id="CAJEWN010000013">
    <property type="protein sequence ID" value="CAD2133538.1"/>
    <property type="molecule type" value="Genomic_DNA"/>
</dbReference>
<reference evidence="1 2" key="1">
    <citation type="submission" date="2020-08" db="EMBL/GenBank/DDBJ databases">
        <authorList>
            <person name="Koutsovoulos G."/>
            <person name="Danchin GJ E."/>
        </authorList>
    </citation>
    <scope>NUCLEOTIDE SEQUENCE [LARGE SCALE GENOMIC DNA]</scope>
</reference>
<accession>A0A6V7TT47</accession>
<name>A0A6V7TT47_MELEN</name>
<evidence type="ECO:0000313" key="2">
    <source>
        <dbReference type="Proteomes" id="UP000580250"/>
    </source>
</evidence>
<protein>
    <submittedName>
        <fullName evidence="1">Uncharacterized protein</fullName>
    </submittedName>
</protein>
<sequence length="101" mass="12281">MQMLGNPRDHETNMFILYNLFTLARRLIQMFISGHAYYYLDQFTQINLQIPLLTYIEAYDEFEVRANFLYQALGQLHIFTFMRNYMTFIHGQYFSKCQQII</sequence>
<organism evidence="1 2">
    <name type="scientific">Meloidogyne enterolobii</name>
    <name type="common">Root-knot nematode worm</name>
    <name type="synonym">Meloidogyne mayaguensis</name>
    <dbReference type="NCBI Taxonomy" id="390850"/>
    <lineage>
        <taxon>Eukaryota</taxon>
        <taxon>Metazoa</taxon>
        <taxon>Ecdysozoa</taxon>
        <taxon>Nematoda</taxon>
        <taxon>Chromadorea</taxon>
        <taxon>Rhabditida</taxon>
        <taxon>Tylenchina</taxon>
        <taxon>Tylenchomorpha</taxon>
        <taxon>Tylenchoidea</taxon>
        <taxon>Meloidogynidae</taxon>
        <taxon>Meloidogyninae</taxon>
        <taxon>Meloidogyne</taxon>
    </lineage>
</organism>
<dbReference type="AlphaFoldDB" id="A0A6V7TT47"/>